<dbReference type="Proteomes" id="UP001207742">
    <property type="component" value="Unassembled WGS sequence"/>
</dbReference>
<dbReference type="EMBL" id="JAPDNS010000002">
    <property type="protein sequence ID" value="MCW3487458.1"/>
    <property type="molecule type" value="Genomic_DNA"/>
</dbReference>
<evidence type="ECO:0008006" key="3">
    <source>
        <dbReference type="Google" id="ProtNLM"/>
    </source>
</evidence>
<gene>
    <name evidence="1" type="ORF">OL497_26410</name>
</gene>
<accession>A0ABT3ITZ9</accession>
<name>A0ABT3ITZ9_9BACT</name>
<comment type="caution">
    <text evidence="1">The sequence shown here is derived from an EMBL/GenBank/DDBJ whole genome shotgun (WGS) entry which is preliminary data.</text>
</comment>
<dbReference type="RefSeq" id="WP_264734266.1">
    <property type="nucleotide sequence ID" value="NZ_JAPDNR010000001.1"/>
</dbReference>
<keyword evidence="2" id="KW-1185">Reference proteome</keyword>
<reference evidence="1 2" key="1">
    <citation type="submission" date="2022-10" db="EMBL/GenBank/DDBJ databases">
        <title>Chitinophaga nivalis PC15 sp. nov., isolated from Pyeongchang county, South Korea.</title>
        <authorList>
            <person name="Trinh H.N."/>
        </authorList>
    </citation>
    <scope>NUCLEOTIDE SEQUENCE [LARGE SCALE GENOMIC DNA]</scope>
    <source>
        <strain evidence="1 2">PC14</strain>
    </source>
</reference>
<evidence type="ECO:0000313" key="1">
    <source>
        <dbReference type="EMBL" id="MCW3487458.1"/>
    </source>
</evidence>
<evidence type="ECO:0000313" key="2">
    <source>
        <dbReference type="Proteomes" id="UP001207742"/>
    </source>
</evidence>
<dbReference type="PROSITE" id="PS51257">
    <property type="entry name" value="PROKAR_LIPOPROTEIN"/>
    <property type="match status" value="1"/>
</dbReference>
<organism evidence="1 2">
    <name type="scientific">Chitinophaga nivalis</name>
    <dbReference type="NCBI Taxonomy" id="2991709"/>
    <lineage>
        <taxon>Bacteria</taxon>
        <taxon>Pseudomonadati</taxon>
        <taxon>Bacteroidota</taxon>
        <taxon>Chitinophagia</taxon>
        <taxon>Chitinophagales</taxon>
        <taxon>Chitinophagaceae</taxon>
        <taxon>Chitinophaga</taxon>
    </lineage>
</organism>
<protein>
    <recommendedName>
        <fullName evidence="3">Lipoprotein</fullName>
    </recommendedName>
</protein>
<proteinExistence type="predicted"/>
<sequence length="305" mass="32455">MKSYFSTNRVLAWTFTGVAIAALFFACKKDAEENKPPVGPGDPAPSNEVDNGTIAAAGHEAKLNLIYTDLFDVVLMAAEGQGVLSRAAQIDKTQADAASCPDIRMEDQPNWPKDLTVIYGGACRDNYGVIRSGTVTITLSAPLFKAGSVAQVKLDNYKIQGVPVSGNATINMISYDNTNGVQYSIEIAGGKVNFGDTLVLGYTTKRTIKQIAGGASKANRSDDEYSIEGEAKVTYEKGGLGANTIATYTTISPLIKAWICNTVSKGQLKVVHGNKSGILDYGTGVCDHKAVITVGDKWKEIDLTK</sequence>